<keyword evidence="1" id="KW-0732">Signal</keyword>
<keyword evidence="3" id="KW-1185">Reference proteome</keyword>
<accession>A0A7G9SH24</accession>
<dbReference type="RefSeq" id="WP_187537741.1">
    <property type="nucleotide sequence ID" value="NZ_BAABJT010000001.1"/>
</dbReference>
<name>A0A7G9SH24_9SPHN</name>
<dbReference type="Pfam" id="PF16233">
    <property type="entry name" value="DUF4893"/>
    <property type="match status" value="1"/>
</dbReference>
<proteinExistence type="predicted"/>
<dbReference type="KEGG" id="slut:H9L13_11040"/>
<feature type="signal peptide" evidence="1">
    <location>
        <begin position="1"/>
        <end position="27"/>
    </location>
</feature>
<protein>
    <submittedName>
        <fullName evidence="2">DUF4893 domain-containing protein</fullName>
    </submittedName>
</protein>
<dbReference type="EMBL" id="CP060718">
    <property type="protein sequence ID" value="QNN67149.1"/>
    <property type="molecule type" value="Genomic_DNA"/>
</dbReference>
<dbReference type="Proteomes" id="UP000515971">
    <property type="component" value="Chromosome"/>
</dbReference>
<evidence type="ECO:0000313" key="2">
    <source>
        <dbReference type="EMBL" id="QNN67149.1"/>
    </source>
</evidence>
<dbReference type="PROSITE" id="PS51257">
    <property type="entry name" value="PROKAR_LIPOPROTEIN"/>
    <property type="match status" value="1"/>
</dbReference>
<reference evidence="2 3" key="1">
    <citation type="submission" date="2020-08" db="EMBL/GenBank/DDBJ databases">
        <title>Genome sequence of Sphingomonas lutea KCTC 23642T.</title>
        <authorList>
            <person name="Hyun D.-W."/>
            <person name="Bae J.-W."/>
        </authorList>
    </citation>
    <scope>NUCLEOTIDE SEQUENCE [LARGE SCALE GENOMIC DNA]</scope>
    <source>
        <strain evidence="2 3">KCTC 23642</strain>
    </source>
</reference>
<dbReference type="InterPro" id="IPR032609">
    <property type="entry name" value="DUF4893"/>
</dbReference>
<evidence type="ECO:0000256" key="1">
    <source>
        <dbReference type="SAM" id="SignalP"/>
    </source>
</evidence>
<gene>
    <name evidence="2" type="ORF">H9L13_11040</name>
</gene>
<sequence length="207" mass="22971">MRWKFALAFASLAASGCASMQPPPATAAPPRTNWRVIATDDDRARLRDWRATFIAALDAARRAGHEAEIRREGALLQPDAALPGAIPNGVYRCRVIKIGAKQPGLLDYISYPAFRCRISPSGMAQSFIKETGSQRQVGLIYPVDQVRQVFLGTLVLGDERGALRYGQDRTRDVAGFIERIGPNRWRMIMPRPHFESQLDVLELVPAS</sequence>
<evidence type="ECO:0000313" key="3">
    <source>
        <dbReference type="Proteomes" id="UP000515971"/>
    </source>
</evidence>
<feature type="chain" id="PRO_5029021236" evidence="1">
    <location>
        <begin position="28"/>
        <end position="207"/>
    </location>
</feature>
<organism evidence="2 3">
    <name type="scientific">Sphingomonas lutea</name>
    <dbReference type="NCBI Taxonomy" id="1045317"/>
    <lineage>
        <taxon>Bacteria</taxon>
        <taxon>Pseudomonadati</taxon>
        <taxon>Pseudomonadota</taxon>
        <taxon>Alphaproteobacteria</taxon>
        <taxon>Sphingomonadales</taxon>
        <taxon>Sphingomonadaceae</taxon>
        <taxon>Sphingomonas</taxon>
    </lineage>
</organism>
<dbReference type="AlphaFoldDB" id="A0A7G9SH24"/>